<dbReference type="Pfam" id="PF22688">
    <property type="entry name" value="Hda_lid"/>
    <property type="match status" value="1"/>
</dbReference>
<gene>
    <name evidence="3" type="ORF">ADINL_2882</name>
</gene>
<dbReference type="GO" id="GO:0006270">
    <property type="term" value="P:DNA replication initiation"/>
    <property type="evidence" value="ECO:0007669"/>
    <property type="project" value="TreeGrafter"/>
</dbReference>
<accession>A0A063Y1P7</accession>
<protein>
    <submittedName>
        <fullName evidence="3">Chromosomal replication initiator protein DnaA</fullName>
    </submittedName>
</protein>
<dbReference type="InterPro" id="IPR055199">
    <property type="entry name" value="Hda_lid"/>
</dbReference>
<dbReference type="InterPro" id="IPR013317">
    <property type="entry name" value="DnaA_dom"/>
</dbReference>
<dbReference type="PANTHER" id="PTHR30050:SF5">
    <property type="entry name" value="DNAA REGULATORY INACTIVATOR HDA"/>
    <property type="match status" value="1"/>
</dbReference>
<dbReference type="Gene3D" id="3.40.50.300">
    <property type="entry name" value="P-loop containing nucleotide triphosphate hydrolases"/>
    <property type="match status" value="1"/>
</dbReference>
<dbReference type="InterPro" id="IPR027417">
    <property type="entry name" value="P-loop_NTPase"/>
</dbReference>
<evidence type="ECO:0000259" key="2">
    <source>
        <dbReference type="Pfam" id="PF22688"/>
    </source>
</evidence>
<name>A0A063Y1P7_9GAMM</name>
<evidence type="ECO:0000313" key="4">
    <source>
        <dbReference type="Proteomes" id="UP000027318"/>
    </source>
</evidence>
<dbReference type="EMBL" id="JMSZ01000042">
    <property type="protein sequence ID" value="KDE38427.1"/>
    <property type="molecule type" value="Genomic_DNA"/>
</dbReference>
<feature type="domain" description="Hda lid" evidence="2">
    <location>
        <begin position="170"/>
        <end position="233"/>
    </location>
</feature>
<dbReference type="STRING" id="267850.ADINL_2882"/>
<comment type="caution">
    <text evidence="3">The sequence shown here is derived from an EMBL/GenBank/DDBJ whole genome shotgun (WGS) entry which is preliminary data.</text>
</comment>
<sequence>MSELTPPVQLPLGISLREEARFENFVTGDNGLLCEALKASSAGGGDPVLYLWGHSGSGCSHLLQAACHQADALGRQAAYLPLQELIAFEPSLFDGLEQMDLVCIDDLQLIAQQAVWEEAVFHLFNRLREAGVRLIVAATQSPAGIQLALPDLTSRLQWGLVFQVQPIQEAAKIDTLKARAASRGFELSDEVLRYIMHHGKRDLTELLKVLDELDHASLSAHRRITVPFVKQVMGW</sequence>
<dbReference type="GO" id="GO:0032297">
    <property type="term" value="P:negative regulation of DNA-templated DNA replication initiation"/>
    <property type="evidence" value="ECO:0007669"/>
    <property type="project" value="InterPro"/>
</dbReference>
<reference evidence="3 4" key="1">
    <citation type="journal article" date="2005" name="Int. J. Syst. Evol. Microbiol.">
        <title>Nitrincola lacisaponensis gen. nov., sp. nov., a novel alkaliphilic bacterium isolated from an alkaline, saline lake.</title>
        <authorList>
            <person name="Dimitriu P.A."/>
            <person name="Shukla S.K."/>
            <person name="Conradt J."/>
            <person name="Marquez M.C."/>
            <person name="Ventosa A."/>
            <person name="Maglia A."/>
            <person name="Peyton B.M."/>
            <person name="Pinkart H.C."/>
            <person name="Mormile M.R."/>
        </authorList>
    </citation>
    <scope>NUCLEOTIDE SEQUENCE [LARGE SCALE GENOMIC DNA]</scope>
    <source>
        <strain evidence="3 4">4CA</strain>
    </source>
</reference>
<feature type="domain" description="Chromosomal replication initiator protein DnaA ATPAse" evidence="1">
    <location>
        <begin position="17"/>
        <end position="162"/>
    </location>
</feature>
<dbReference type="RefSeq" id="WP_036549611.1">
    <property type="nucleotide sequence ID" value="NZ_JBKBNO010000006.1"/>
</dbReference>
<proteinExistence type="predicted"/>
<dbReference type="InterPro" id="IPR017788">
    <property type="entry name" value="Hda"/>
</dbReference>
<organism evidence="3 4">
    <name type="scientific">Nitrincola lacisaponensis</name>
    <dbReference type="NCBI Taxonomy" id="267850"/>
    <lineage>
        <taxon>Bacteria</taxon>
        <taxon>Pseudomonadati</taxon>
        <taxon>Pseudomonadota</taxon>
        <taxon>Gammaproteobacteria</taxon>
        <taxon>Oceanospirillales</taxon>
        <taxon>Oceanospirillaceae</taxon>
        <taxon>Nitrincola</taxon>
    </lineage>
</organism>
<dbReference type="SUPFAM" id="SSF52540">
    <property type="entry name" value="P-loop containing nucleoside triphosphate hydrolases"/>
    <property type="match status" value="1"/>
</dbReference>
<dbReference type="NCBIfam" id="TIGR03420">
    <property type="entry name" value="DnaA_homol_Hda"/>
    <property type="match status" value="1"/>
</dbReference>
<dbReference type="PANTHER" id="PTHR30050">
    <property type="entry name" value="CHROMOSOMAL REPLICATION INITIATOR PROTEIN DNAA"/>
    <property type="match status" value="1"/>
</dbReference>
<evidence type="ECO:0000259" key="1">
    <source>
        <dbReference type="Pfam" id="PF00308"/>
    </source>
</evidence>
<evidence type="ECO:0000313" key="3">
    <source>
        <dbReference type="EMBL" id="KDE38427.1"/>
    </source>
</evidence>
<keyword evidence="4" id="KW-1185">Reference proteome</keyword>
<dbReference type="OrthoDB" id="9784878at2"/>
<dbReference type="AlphaFoldDB" id="A0A063Y1P7"/>
<dbReference type="Proteomes" id="UP000027318">
    <property type="component" value="Unassembled WGS sequence"/>
</dbReference>
<dbReference type="Gene3D" id="1.10.8.60">
    <property type="match status" value="1"/>
</dbReference>
<dbReference type="Pfam" id="PF00308">
    <property type="entry name" value="Bac_DnaA"/>
    <property type="match status" value="1"/>
</dbReference>